<evidence type="ECO:0000256" key="2">
    <source>
        <dbReference type="ARBA" id="ARBA00023125"/>
    </source>
</evidence>
<evidence type="ECO:0000313" key="9">
    <source>
        <dbReference type="WBParaSite" id="MhA1_Contig1753.frz3.fgene1"/>
    </source>
</evidence>
<dbReference type="PANTHER" id="PTHR10390">
    <property type="entry name" value="HOMEOBOX PROTEIN SIX"/>
    <property type="match status" value="1"/>
</dbReference>
<evidence type="ECO:0000256" key="3">
    <source>
        <dbReference type="ARBA" id="ARBA00023155"/>
    </source>
</evidence>
<dbReference type="WBParaSite" id="MhA1_Contig1753.frz3.fgene1">
    <property type="protein sequence ID" value="MhA1_Contig1753.frz3.fgene1"/>
    <property type="gene ID" value="MhA1_Contig1753.frz3.fgene1"/>
</dbReference>
<evidence type="ECO:0000313" key="8">
    <source>
        <dbReference type="Proteomes" id="UP000095281"/>
    </source>
</evidence>
<keyword evidence="4 5" id="KW-0539">Nucleus</keyword>
<dbReference type="Proteomes" id="UP000095281">
    <property type="component" value="Unplaced"/>
</dbReference>
<dbReference type="InterPro" id="IPR017970">
    <property type="entry name" value="Homeobox_CS"/>
</dbReference>
<feature type="domain" description="Homeobox" evidence="7">
    <location>
        <begin position="140"/>
        <end position="192"/>
    </location>
</feature>
<name>A0A1I8BBG8_MELHA</name>
<dbReference type="InterPro" id="IPR031701">
    <property type="entry name" value="SIX1_SD"/>
</dbReference>
<dbReference type="GO" id="GO:0005634">
    <property type="term" value="C:nucleus"/>
    <property type="evidence" value="ECO:0007669"/>
    <property type="project" value="UniProtKB-SubCell"/>
</dbReference>
<keyword evidence="3 5" id="KW-0371">Homeobox</keyword>
<evidence type="ECO:0000256" key="6">
    <source>
        <dbReference type="RuleBase" id="RU000682"/>
    </source>
</evidence>
<keyword evidence="2 5" id="KW-0238">DNA-binding</keyword>
<dbReference type="PROSITE" id="PS00027">
    <property type="entry name" value="HOMEOBOX_1"/>
    <property type="match status" value="1"/>
</dbReference>
<dbReference type="GO" id="GO:0005667">
    <property type="term" value="C:transcription regulator complex"/>
    <property type="evidence" value="ECO:0007669"/>
    <property type="project" value="TreeGrafter"/>
</dbReference>
<dbReference type="GO" id="GO:0000981">
    <property type="term" value="F:DNA-binding transcription factor activity, RNA polymerase II-specific"/>
    <property type="evidence" value="ECO:0007669"/>
    <property type="project" value="InterPro"/>
</dbReference>
<dbReference type="OMA" id="FYRCRYY"/>
<dbReference type="GO" id="GO:0000978">
    <property type="term" value="F:RNA polymerase II cis-regulatory region sequence-specific DNA binding"/>
    <property type="evidence" value="ECO:0007669"/>
    <property type="project" value="TreeGrafter"/>
</dbReference>
<accession>A0A1I8BBG8</accession>
<sequence>MASTSWKSDVGSCLCEGFSQEQINFICQCLFQWNDGERLVKLFTMNPQLLNNPYNSSTVLKAYLFALYYKGQFETFFNLMSENRFERSHHSELVQLWYMAKYEEDKNKKLKELVPVDKYRIRKKNPPPKSIWDGDELIYSFRKGDREILKDHYNRNQYPNSEEKREIARKTGLTMTQISNWFKNRRQRAKGETRK</sequence>
<evidence type="ECO:0000256" key="1">
    <source>
        <dbReference type="ARBA" id="ARBA00004123"/>
    </source>
</evidence>
<dbReference type="Pfam" id="PF00046">
    <property type="entry name" value="Homeodomain"/>
    <property type="match status" value="1"/>
</dbReference>
<dbReference type="InterPro" id="IPR009057">
    <property type="entry name" value="Homeodomain-like_sf"/>
</dbReference>
<evidence type="ECO:0000259" key="7">
    <source>
        <dbReference type="PROSITE" id="PS50071"/>
    </source>
</evidence>
<dbReference type="AlphaFoldDB" id="A0A1I8BBG8"/>
<keyword evidence="8" id="KW-1185">Reference proteome</keyword>
<evidence type="ECO:0000256" key="5">
    <source>
        <dbReference type="PROSITE-ProRule" id="PRU00108"/>
    </source>
</evidence>
<feature type="DNA-binding region" description="Homeobox" evidence="5">
    <location>
        <begin position="142"/>
        <end position="193"/>
    </location>
</feature>
<dbReference type="SUPFAM" id="SSF46689">
    <property type="entry name" value="Homeodomain-like"/>
    <property type="match status" value="1"/>
</dbReference>
<dbReference type="SMART" id="SM00389">
    <property type="entry name" value="HOX"/>
    <property type="match status" value="1"/>
</dbReference>
<dbReference type="PANTHER" id="PTHR10390:SF44">
    <property type="entry name" value="SIX HOMEOBOX 4"/>
    <property type="match status" value="1"/>
</dbReference>
<protein>
    <submittedName>
        <fullName evidence="9">Homeobox domain-containing protein</fullName>
    </submittedName>
</protein>
<dbReference type="PROSITE" id="PS50071">
    <property type="entry name" value="HOMEOBOX_2"/>
    <property type="match status" value="1"/>
</dbReference>
<dbReference type="Gene3D" id="1.10.10.60">
    <property type="entry name" value="Homeodomain-like"/>
    <property type="match status" value="1"/>
</dbReference>
<proteinExistence type="predicted"/>
<evidence type="ECO:0000256" key="4">
    <source>
        <dbReference type="ARBA" id="ARBA00023242"/>
    </source>
</evidence>
<dbReference type="CDD" id="cd00086">
    <property type="entry name" value="homeodomain"/>
    <property type="match status" value="1"/>
</dbReference>
<organism evidence="8 9">
    <name type="scientific">Meloidogyne hapla</name>
    <name type="common">Root-knot nematode worm</name>
    <dbReference type="NCBI Taxonomy" id="6305"/>
    <lineage>
        <taxon>Eukaryota</taxon>
        <taxon>Metazoa</taxon>
        <taxon>Ecdysozoa</taxon>
        <taxon>Nematoda</taxon>
        <taxon>Chromadorea</taxon>
        <taxon>Rhabditida</taxon>
        <taxon>Tylenchina</taxon>
        <taxon>Tylenchomorpha</taxon>
        <taxon>Tylenchoidea</taxon>
        <taxon>Meloidogynidae</taxon>
        <taxon>Meloidogyninae</taxon>
        <taxon>Meloidogyne</taxon>
    </lineage>
</organism>
<dbReference type="Pfam" id="PF16878">
    <property type="entry name" value="SIX1_SD"/>
    <property type="match status" value="1"/>
</dbReference>
<comment type="subcellular location">
    <subcellularLocation>
        <location evidence="1 5 6">Nucleus</location>
    </subcellularLocation>
</comment>
<reference evidence="9" key="1">
    <citation type="submission" date="2016-11" db="UniProtKB">
        <authorList>
            <consortium name="WormBaseParasite"/>
        </authorList>
    </citation>
    <scope>IDENTIFICATION</scope>
</reference>
<dbReference type="InterPro" id="IPR001356">
    <property type="entry name" value="HD"/>
</dbReference>